<sequence>MSRLWKSISFSITYRGGNKMNQKEFQAVLDWMLSHTIIQFHEYNYMLQKSLPFLRR</sequence>
<keyword evidence="2" id="KW-1185">Reference proteome</keyword>
<evidence type="ECO:0000313" key="2">
    <source>
        <dbReference type="Proteomes" id="UP000509402"/>
    </source>
</evidence>
<evidence type="ECO:0000313" key="1">
    <source>
        <dbReference type="EMBL" id="QKN88730.1"/>
    </source>
</evidence>
<dbReference type="RefSeq" id="YP_009910680.1">
    <property type="nucleotide sequence ID" value="NC_049974.1"/>
</dbReference>
<dbReference type="EMBL" id="MT459794">
    <property type="protein sequence ID" value="QKN88730.1"/>
    <property type="molecule type" value="Genomic_DNA"/>
</dbReference>
<dbReference type="GeneID" id="56239399"/>
<dbReference type="KEGG" id="vg:56239401"/>
<dbReference type="Proteomes" id="UP000509402">
    <property type="component" value="Segment"/>
</dbReference>
<accession>A0A6M9Z6Q7</accession>
<protein>
    <submittedName>
        <fullName evidence="1">Uncharacterized protein</fullName>
    </submittedName>
</protein>
<dbReference type="GeneID" id="56239401"/>
<reference evidence="1 2" key="1">
    <citation type="submission" date="2020-05" db="EMBL/GenBank/DDBJ databases">
        <authorList>
            <person name="Guo X."/>
        </authorList>
    </citation>
    <scope>NUCLEOTIDE SEQUENCE [LARGE SCALE GENOMIC DNA]</scope>
</reference>
<dbReference type="RefSeq" id="YP_009910678.1">
    <property type="nucleotide sequence ID" value="NC_049974.1"/>
</dbReference>
<proteinExistence type="predicted"/>
<dbReference type="EMBL" id="MT459794">
    <property type="protein sequence ID" value="QKN88722.1"/>
    <property type="molecule type" value="Genomic_DNA"/>
</dbReference>
<dbReference type="KEGG" id="vg:56239399"/>
<organism evidence="1 2">
    <name type="scientific">Bacillus phage Gxv1</name>
    <dbReference type="NCBI Taxonomy" id="2736266"/>
    <lineage>
        <taxon>Viruses</taxon>
        <taxon>Duplodnaviria</taxon>
        <taxon>Heunggongvirae</taxon>
        <taxon>Uroviricota</taxon>
        <taxon>Caudoviricetes</taxon>
        <taxon>Salasmaviridae</taxon>
        <taxon>Picovirinae</taxon>
        <taxon>Salasvirus</taxon>
        <taxon>Salasvirus Gxv1</taxon>
    </lineage>
</organism>
<name>A0A6M9Z6Q7_9CAUD</name>